<dbReference type="SUPFAM" id="SSF56219">
    <property type="entry name" value="DNase I-like"/>
    <property type="match status" value="1"/>
</dbReference>
<sequence>MVLFFSSQESMLVPITGKGNYFRAWDFSEINVGQVPWLIIGDMNCIKNGKEKLGGREFNNSKASKDFNNFIKQNGFFEASFTGAQYTWANNRKRDACIQARLDMAIYNEYWLNRNIIIKVKHLQRIKSDHRPILVSCEKEKGFKYKKSLLLLSISDLSKKVSKR</sequence>
<evidence type="ECO:0000313" key="2">
    <source>
        <dbReference type="Proteomes" id="UP001327560"/>
    </source>
</evidence>
<dbReference type="InterPro" id="IPR036691">
    <property type="entry name" value="Endo/exonu/phosph_ase_sf"/>
</dbReference>
<name>A0AAQ3K4A7_9LILI</name>
<keyword evidence="2" id="KW-1185">Reference proteome</keyword>
<dbReference type="Proteomes" id="UP001327560">
    <property type="component" value="Chromosome 3"/>
</dbReference>
<dbReference type="EMBL" id="CP136892">
    <property type="protein sequence ID" value="WOL01677.1"/>
    <property type="molecule type" value="Genomic_DNA"/>
</dbReference>
<dbReference type="Gene3D" id="3.60.10.10">
    <property type="entry name" value="Endonuclease/exonuclease/phosphatase"/>
    <property type="match status" value="1"/>
</dbReference>
<protein>
    <submittedName>
        <fullName evidence="1">Uncharacterized protein</fullName>
    </submittedName>
</protein>
<organism evidence="1 2">
    <name type="scientific">Canna indica</name>
    <name type="common">Indian-shot</name>
    <dbReference type="NCBI Taxonomy" id="4628"/>
    <lineage>
        <taxon>Eukaryota</taxon>
        <taxon>Viridiplantae</taxon>
        <taxon>Streptophyta</taxon>
        <taxon>Embryophyta</taxon>
        <taxon>Tracheophyta</taxon>
        <taxon>Spermatophyta</taxon>
        <taxon>Magnoliopsida</taxon>
        <taxon>Liliopsida</taxon>
        <taxon>Zingiberales</taxon>
        <taxon>Cannaceae</taxon>
        <taxon>Canna</taxon>
    </lineage>
</organism>
<dbReference type="PANTHER" id="PTHR33710">
    <property type="entry name" value="BNAC02G09200D PROTEIN"/>
    <property type="match status" value="1"/>
</dbReference>
<dbReference type="AlphaFoldDB" id="A0AAQ3K4A7"/>
<reference evidence="1 2" key="1">
    <citation type="submission" date="2023-10" db="EMBL/GenBank/DDBJ databases">
        <title>Chromosome-scale genome assembly provides insights into flower coloration mechanisms of Canna indica.</title>
        <authorList>
            <person name="Li C."/>
        </authorList>
    </citation>
    <scope>NUCLEOTIDE SEQUENCE [LARGE SCALE GENOMIC DNA]</scope>
    <source>
        <tissue evidence="1">Flower</tissue>
    </source>
</reference>
<dbReference type="PANTHER" id="PTHR33710:SF71">
    <property type="entry name" value="ENDONUCLEASE_EXONUCLEASE_PHOSPHATASE DOMAIN-CONTAINING PROTEIN"/>
    <property type="match status" value="1"/>
</dbReference>
<gene>
    <name evidence="1" type="ORF">Cni_G10394</name>
</gene>
<evidence type="ECO:0000313" key="1">
    <source>
        <dbReference type="EMBL" id="WOL01677.1"/>
    </source>
</evidence>
<accession>A0AAQ3K4A7</accession>
<proteinExistence type="predicted"/>